<organism evidence="3 4">
    <name type="scientific">Methylocella silvestris</name>
    <dbReference type="NCBI Taxonomy" id="199596"/>
    <lineage>
        <taxon>Bacteria</taxon>
        <taxon>Pseudomonadati</taxon>
        <taxon>Pseudomonadota</taxon>
        <taxon>Alphaproteobacteria</taxon>
        <taxon>Hyphomicrobiales</taxon>
        <taxon>Beijerinckiaceae</taxon>
        <taxon>Methylocella</taxon>
    </lineage>
</organism>
<comment type="caution">
    <text evidence="3">The sequence shown here is derived from an EMBL/GenBank/DDBJ whole genome shotgun (WGS) entry which is preliminary data.</text>
</comment>
<reference evidence="3 4" key="1">
    <citation type="submission" date="2017-10" db="EMBL/GenBank/DDBJ databases">
        <title>Genome announcement of Methylocella silvestris TVC from permafrost.</title>
        <authorList>
            <person name="Wang J."/>
            <person name="Geng K."/>
            <person name="Ul-Haque F."/>
            <person name="Crombie A.T."/>
            <person name="Street L.E."/>
            <person name="Wookey P.A."/>
            <person name="Murrell J.C."/>
            <person name="Pratscher J."/>
        </authorList>
    </citation>
    <scope>NUCLEOTIDE SEQUENCE [LARGE SCALE GENOMIC DNA]</scope>
    <source>
        <strain evidence="3 4">TVC</strain>
    </source>
</reference>
<gene>
    <name evidence="3" type="ORF">CR492_12300</name>
</gene>
<dbReference type="Pfam" id="PF13670">
    <property type="entry name" value="PepSY_2"/>
    <property type="match status" value="1"/>
</dbReference>
<dbReference type="EMBL" id="PDZR01000013">
    <property type="protein sequence ID" value="PNG25694.1"/>
    <property type="molecule type" value="Genomic_DNA"/>
</dbReference>
<dbReference type="Proteomes" id="UP000236286">
    <property type="component" value="Unassembled WGS sequence"/>
</dbReference>
<feature type="domain" description="PepSY" evidence="2">
    <location>
        <begin position="38"/>
        <end position="118"/>
    </location>
</feature>
<feature type="transmembrane region" description="Helical" evidence="1">
    <location>
        <begin position="33"/>
        <end position="53"/>
    </location>
</feature>
<keyword evidence="1" id="KW-0812">Transmembrane</keyword>
<evidence type="ECO:0000256" key="1">
    <source>
        <dbReference type="SAM" id="Phobius"/>
    </source>
</evidence>
<name>A0A2J7TFY7_METSI</name>
<evidence type="ECO:0000313" key="4">
    <source>
        <dbReference type="Proteomes" id="UP000236286"/>
    </source>
</evidence>
<sequence length="124" mass="13334">MGRIIPAFIQAGVSSACLFCCAAGARGGAALKYAFFAAILVVTACLGPAPVAARQICSVPLADWQPRETLQKKLEAEGWTVVSIRSDDGCYKIKATRAGGERLEAKYDPASLERVRREQEEDDD</sequence>
<dbReference type="AlphaFoldDB" id="A0A2J7TFY7"/>
<evidence type="ECO:0000313" key="3">
    <source>
        <dbReference type="EMBL" id="PNG25694.1"/>
    </source>
</evidence>
<proteinExistence type="predicted"/>
<keyword evidence="1" id="KW-1133">Transmembrane helix</keyword>
<accession>A0A2J7TFY7</accession>
<evidence type="ECO:0000259" key="2">
    <source>
        <dbReference type="Pfam" id="PF13670"/>
    </source>
</evidence>
<keyword evidence="1" id="KW-0472">Membrane</keyword>
<protein>
    <recommendedName>
        <fullName evidence="2">PepSY domain-containing protein</fullName>
    </recommendedName>
</protein>
<dbReference type="PROSITE" id="PS51257">
    <property type="entry name" value="PROKAR_LIPOPROTEIN"/>
    <property type="match status" value="1"/>
</dbReference>
<dbReference type="InterPro" id="IPR025711">
    <property type="entry name" value="PepSY"/>
</dbReference>
<dbReference type="OrthoDB" id="7365433at2"/>